<comment type="caution">
    <text evidence="1">The sequence shown here is derived from an EMBL/GenBank/DDBJ whole genome shotgun (WGS) entry which is preliminary data.</text>
</comment>
<sequence length="135" mass="15988">MIVVVCVDEKNGMMFHRRRQSQDRVLRENLQKECGGKKLYMNGYSGKLFKDAVGIVVSENFLGEAKEGEFCFVEDADVGEYLQRIEAVILYRWNRRYPADVYFTLDLNEKWMLERTEEFKGSSHERITKEVYKKI</sequence>
<reference evidence="1 2" key="1">
    <citation type="submission" date="2019-12" db="EMBL/GenBank/DDBJ databases">
        <title>Sporaefaciens musculi gen. nov., sp. nov., a novel bacterium isolated from the caecum of an obese mouse.</title>
        <authorList>
            <person name="Rasmussen T.S."/>
            <person name="Streidl T."/>
            <person name="Hitch T.C.A."/>
            <person name="Wortmann E."/>
            <person name="Deptula P."/>
            <person name="Hansen M."/>
            <person name="Nielsen D.S."/>
            <person name="Clavel T."/>
            <person name="Vogensen F.K."/>
        </authorList>
    </citation>
    <scope>NUCLEOTIDE SEQUENCE [LARGE SCALE GENOMIC DNA]</scope>
    <source>
        <strain evidence="1 2">WCA-9-b2</strain>
    </source>
</reference>
<dbReference type="AlphaFoldDB" id="A0A7X3MCZ2"/>
<evidence type="ECO:0000313" key="1">
    <source>
        <dbReference type="EMBL" id="MXP74131.1"/>
    </source>
</evidence>
<dbReference type="Proteomes" id="UP000460412">
    <property type="component" value="Unassembled WGS sequence"/>
</dbReference>
<gene>
    <name evidence="1" type="ORF">GN277_01365</name>
</gene>
<proteinExistence type="predicted"/>
<dbReference type="EMBL" id="WUQX01000001">
    <property type="protein sequence ID" value="MXP74131.1"/>
    <property type="molecule type" value="Genomic_DNA"/>
</dbReference>
<organism evidence="1 2">
    <name type="scientific">Sporofaciens musculi</name>
    <dbReference type="NCBI Taxonomy" id="2681861"/>
    <lineage>
        <taxon>Bacteria</taxon>
        <taxon>Bacillati</taxon>
        <taxon>Bacillota</taxon>
        <taxon>Clostridia</taxon>
        <taxon>Lachnospirales</taxon>
        <taxon>Lachnospiraceae</taxon>
        <taxon>Sporofaciens</taxon>
    </lineage>
</organism>
<evidence type="ECO:0000313" key="2">
    <source>
        <dbReference type="Proteomes" id="UP000460412"/>
    </source>
</evidence>
<accession>A0A7X3MCZ2</accession>
<name>A0A7X3MCZ2_9FIRM</name>
<keyword evidence="2" id="KW-1185">Reference proteome</keyword>
<protein>
    <submittedName>
        <fullName evidence="1">Ribonuclease Z</fullName>
    </submittedName>
</protein>
<dbReference type="RefSeq" id="WP_159749201.1">
    <property type="nucleotide sequence ID" value="NZ_CASSPE010000554.1"/>
</dbReference>